<name>A0A8S1VYG0_PAROT</name>
<comment type="caution">
    <text evidence="1">The sequence shown here is derived from an EMBL/GenBank/DDBJ whole genome shotgun (WGS) entry which is preliminary data.</text>
</comment>
<evidence type="ECO:0000313" key="2">
    <source>
        <dbReference type="Proteomes" id="UP000683925"/>
    </source>
</evidence>
<dbReference type="OrthoDB" id="290683at2759"/>
<keyword evidence="2" id="KW-1185">Reference proteome</keyword>
<dbReference type="AlphaFoldDB" id="A0A8S1VYG0"/>
<dbReference type="EMBL" id="CAJJDP010000075">
    <property type="protein sequence ID" value="CAD8181205.1"/>
    <property type="molecule type" value="Genomic_DNA"/>
</dbReference>
<reference evidence="1" key="1">
    <citation type="submission" date="2021-01" db="EMBL/GenBank/DDBJ databases">
        <authorList>
            <consortium name="Genoscope - CEA"/>
            <person name="William W."/>
        </authorList>
    </citation>
    <scope>NUCLEOTIDE SEQUENCE</scope>
</reference>
<accession>A0A8S1VYG0</accession>
<dbReference type="OMA" id="VLMPRKN"/>
<dbReference type="Proteomes" id="UP000683925">
    <property type="component" value="Unassembled WGS sequence"/>
</dbReference>
<sequence length="721" mass="87141">MEGWSGQKGDTRLWESQIEWDIRFEQKLILIGNKNSLLNLFIYGFKNFEDFSDDSYSFQIQPVNQRKKNIKLLVKLMKHHKIAKLNQSITLDRNLDQLYENYKNINTQAEEIVEVQQILSAVYNKGHISRQIPRERKFKFSQKLNPERLRQDESVEESEDDEVEVNKKIKNEIKQKLLYLIINKVPLPFILNFIEFQKKREQLVKLKIRCEDSLLDSLNFTLIKDHRNEEELNQNLKCIEIIKMKELLMMSLEQLEKSKESILTELNEMFLDLKSCKTQLMKKLEFFQQYDDSLDPQINKLLGIIRNLINFCKSKSSLNGQFDKSVLMPRKNGLRWLQKIIMLNCWVSQISFPEILIYIQMKGDLDKNKSNPKRQCVIQLSKKLDFLRKIYNIPEVRKKCWDQKVVLMDQSKRTPSYILQEYNLHLHQLHKNLFYDKLYLDNMQDYVLESQLRMLVQRFQQQKYQIFEAYQDLRCQINMIPINILYKDYLEWYKYDIEQLSRLDYIKHAKDVIVVCLIKHLGMLLRKENIFKSESEIIRFNFDYRFSYSIYYKEKDKGDMYQCNKYFYIKILLCDFVAMDQPFPYLFRYLTLRLEKVESNNSEEILAQLLSEKNVRNYLMTKYNLKIGLEQTGNRIIITSIPLSFDDITRELYYIPWEYVVTSSLSIIYRYRNYLRNEIVQMITSREYQDYKSNLKVDTRLYLQQSEIITKLENIQKDMQK</sequence>
<gene>
    <name evidence="1" type="ORF">POCTA_138.1.T0760197</name>
</gene>
<proteinExistence type="predicted"/>
<protein>
    <submittedName>
        <fullName evidence="1">Uncharacterized protein</fullName>
    </submittedName>
</protein>
<organism evidence="1 2">
    <name type="scientific">Paramecium octaurelia</name>
    <dbReference type="NCBI Taxonomy" id="43137"/>
    <lineage>
        <taxon>Eukaryota</taxon>
        <taxon>Sar</taxon>
        <taxon>Alveolata</taxon>
        <taxon>Ciliophora</taxon>
        <taxon>Intramacronucleata</taxon>
        <taxon>Oligohymenophorea</taxon>
        <taxon>Peniculida</taxon>
        <taxon>Parameciidae</taxon>
        <taxon>Paramecium</taxon>
    </lineage>
</organism>
<evidence type="ECO:0000313" key="1">
    <source>
        <dbReference type="EMBL" id="CAD8181205.1"/>
    </source>
</evidence>